<evidence type="ECO:0000259" key="5">
    <source>
        <dbReference type="Pfam" id="PF14490"/>
    </source>
</evidence>
<dbReference type="Gene3D" id="1.10.10.2220">
    <property type="match status" value="1"/>
</dbReference>
<dbReference type="GO" id="GO:0005524">
    <property type="term" value="F:ATP binding"/>
    <property type="evidence" value="ECO:0007669"/>
    <property type="project" value="UniProtKB-UniRule"/>
</dbReference>
<organism evidence="8 9">
    <name type="scientific">Lentilactobacillus curieae</name>
    <dbReference type="NCBI Taxonomy" id="1138822"/>
    <lineage>
        <taxon>Bacteria</taxon>
        <taxon>Bacillati</taxon>
        <taxon>Bacillota</taxon>
        <taxon>Bacilli</taxon>
        <taxon>Lactobacillales</taxon>
        <taxon>Lactobacillaceae</taxon>
        <taxon>Lentilactobacillus</taxon>
    </lineage>
</organism>
<keyword evidence="9" id="KW-1185">Reference proteome</keyword>
<dbReference type="AlphaFoldDB" id="A0A1S6QG16"/>
<keyword evidence="3" id="KW-0238">DNA-binding</keyword>
<feature type="domain" description="ATP-dependent RecD2 DNA helicase SH3" evidence="6">
    <location>
        <begin position="590"/>
        <end position="657"/>
    </location>
</feature>
<name>A0A1S6QG16_9LACO</name>
<dbReference type="InterPro" id="IPR027417">
    <property type="entry name" value="P-loop_NTPase"/>
</dbReference>
<evidence type="ECO:0000313" key="9">
    <source>
        <dbReference type="Proteomes" id="UP000030361"/>
    </source>
</evidence>
<keyword evidence="3" id="KW-0378">Hydrolase</keyword>
<dbReference type="CDD" id="cd17933">
    <property type="entry name" value="DEXSc_RecD-like"/>
    <property type="match status" value="1"/>
</dbReference>
<dbReference type="Pfam" id="PF23139">
    <property type="entry name" value="OB_YrrC"/>
    <property type="match status" value="1"/>
</dbReference>
<dbReference type="Pfam" id="PF14490">
    <property type="entry name" value="HHH_RecD2"/>
    <property type="match status" value="1"/>
</dbReference>
<dbReference type="Pfam" id="PF13604">
    <property type="entry name" value="AAA_30"/>
    <property type="match status" value="1"/>
</dbReference>
<dbReference type="HAMAP" id="MF_01488">
    <property type="entry name" value="RecD2"/>
    <property type="match status" value="1"/>
</dbReference>
<evidence type="ECO:0000259" key="7">
    <source>
        <dbReference type="Pfam" id="PF23139"/>
    </source>
</evidence>
<keyword evidence="2 3" id="KW-0067">ATP-binding</keyword>
<dbReference type="GO" id="GO:0006310">
    <property type="term" value="P:DNA recombination"/>
    <property type="evidence" value="ECO:0007669"/>
    <property type="project" value="InterPro"/>
</dbReference>
<dbReference type="InterPro" id="IPR029493">
    <property type="entry name" value="RecD2-like_HHH"/>
</dbReference>
<dbReference type="GO" id="GO:0043139">
    <property type="term" value="F:5'-3' DNA helicase activity"/>
    <property type="evidence" value="ECO:0007669"/>
    <property type="project" value="UniProtKB-UniRule"/>
</dbReference>
<dbReference type="PANTHER" id="PTHR43788">
    <property type="entry name" value="DNA2/NAM7 HELICASE FAMILY MEMBER"/>
    <property type="match status" value="1"/>
</dbReference>
<dbReference type="RefSeq" id="WP_035168534.1">
    <property type="nucleotide sequence ID" value="NZ_CP018906.1"/>
</dbReference>
<feature type="domain" description="ATP-dependent RecD2 DNA helicase OB-fold" evidence="7">
    <location>
        <begin position="15"/>
        <end position="90"/>
    </location>
</feature>
<dbReference type="PANTHER" id="PTHR43788:SF6">
    <property type="entry name" value="DNA HELICASE B"/>
    <property type="match status" value="1"/>
</dbReference>
<evidence type="ECO:0000259" key="4">
    <source>
        <dbReference type="Pfam" id="PF13538"/>
    </source>
</evidence>
<evidence type="ECO:0000313" key="8">
    <source>
        <dbReference type="EMBL" id="AQW20552.1"/>
    </source>
</evidence>
<dbReference type="OrthoDB" id="9803432at2"/>
<dbReference type="GO" id="GO:0016887">
    <property type="term" value="F:ATP hydrolysis activity"/>
    <property type="evidence" value="ECO:0007669"/>
    <property type="project" value="RHEA"/>
</dbReference>
<dbReference type="InterPro" id="IPR050534">
    <property type="entry name" value="Coronavir_polyprotein_1ab"/>
</dbReference>
<dbReference type="GO" id="GO:0017116">
    <property type="term" value="F:single-stranded DNA helicase activity"/>
    <property type="evidence" value="ECO:0007669"/>
    <property type="project" value="TreeGrafter"/>
</dbReference>
<keyword evidence="3" id="KW-0347">Helicase</keyword>
<evidence type="ECO:0000256" key="3">
    <source>
        <dbReference type="HAMAP-Rule" id="MF_01488"/>
    </source>
</evidence>
<dbReference type="Gene3D" id="3.40.50.300">
    <property type="entry name" value="P-loop containing nucleotide triphosphate hydrolases"/>
    <property type="match status" value="2"/>
</dbReference>
<proteinExistence type="inferred from homology"/>
<feature type="domain" description="UvrD-like helicase C-terminal" evidence="4">
    <location>
        <begin position="675"/>
        <end position="723"/>
    </location>
</feature>
<dbReference type="Proteomes" id="UP000030361">
    <property type="component" value="Chromosome"/>
</dbReference>
<reference evidence="8 9" key="1">
    <citation type="journal article" date="2015" name="Genome Announc.">
        <title>Genome Sequence of Lactobacillus curieae CCTCC M 2011381T, a Novel Producer of Gamma-aminobutyric Acid.</title>
        <authorList>
            <person name="Wang Y."/>
            <person name="Wang Y."/>
            <person name="Lang C."/>
            <person name="Wei D."/>
            <person name="Xu P."/>
            <person name="Xie J."/>
        </authorList>
    </citation>
    <scope>NUCLEOTIDE SEQUENCE [LARGE SCALE GENOMIC DNA]</scope>
    <source>
        <strain evidence="8 9">CCTCC M 2011381</strain>
    </source>
</reference>
<dbReference type="eggNOG" id="COG0507">
    <property type="taxonomic scope" value="Bacteria"/>
</dbReference>
<feature type="domain" description="ATP-dependent RecD2 DNA helicase-like helix-hairpin-helix" evidence="5">
    <location>
        <begin position="160"/>
        <end position="248"/>
    </location>
</feature>
<dbReference type="EMBL" id="CP018906">
    <property type="protein sequence ID" value="AQW20552.1"/>
    <property type="molecule type" value="Genomic_DNA"/>
</dbReference>
<dbReference type="GO" id="GO:0009338">
    <property type="term" value="C:exodeoxyribonuclease V complex"/>
    <property type="evidence" value="ECO:0007669"/>
    <property type="project" value="TreeGrafter"/>
</dbReference>
<dbReference type="Gene3D" id="2.30.30.940">
    <property type="match status" value="1"/>
</dbReference>
<evidence type="ECO:0000256" key="1">
    <source>
        <dbReference type="ARBA" id="ARBA00022741"/>
    </source>
</evidence>
<sequence>MAESLDLFDNPNEEKFVDGQLKAVFFASEDSFYKVVLIQVTNTNVSLPDDEVVVTGNFGDLLEDNAYHFTGRVVNHPKYGQQFQADNYSNLAKTTRGGVIKYLSGDKFPGVGEKTAEKIVDILGTDALNKIDRDPSVLDKVGLKAKLKKVIAENLELGDNLENIIIGLNSYGFSNQLSSVIYEKYHGDALSIISENPYKLVTDIPSIGFKKADAIALQNGFQIDSPQRIATGLMYSIDQLCVKNGDTYTTTGPVLQETTRLLESGGQGQIGADKIANGLIELAKSNQVIGENDKIFPANLYRAEFQIAEHLNRIVENNDEVSFTDAQIEKQLRKVERKYQIDYDQSQINAITDAIKSPVFLLTGGPGTGKTTIINGIVNTFCELNDYSMDINQYKDKPFPVILAAPTGRAAKHMTDSTGLPASTIHRLLGLNRSDSENASATKDIDGELLIIDEMSMVDTFLFKMLVSVIPNHMKVVLVGDQDQLPSVGPGQVFHDLLSSQSVPYMKLDTIYRQDAHSSIIALAHEIHQGQLPTDFTNNQSDRSFIPCGENQIASVVQQVTERAKNKGFGKMDVQVLAPMYRGRAGIDKLNDTIQDVWQSPNANKSVTIRQHTYRIGDKVLQLENNPEKNVFNGDIGIIVSMKQNKDEDSPSQITIDYDEVEVTYQKNEWLQFTLAYCTSIHKAQGSEFKMVILPLVRQFSRMLQRNLLYTAVTRASDFLIMVGEQSAYQQCVSTVSANRKTCLVERLRSVISGNEAPTEEKVDTEIISANSTEIATDTENEEQEPQNDGILTMKMIQENVVDPMIGMQKIKPTDFIEAK</sequence>
<keyword evidence="1 3" id="KW-0547">Nucleotide-binding</keyword>
<gene>
    <name evidence="3" type="primary">recD2</name>
    <name evidence="8" type="ORF">PL11_000670</name>
</gene>
<evidence type="ECO:0000256" key="2">
    <source>
        <dbReference type="ARBA" id="ARBA00022840"/>
    </source>
</evidence>
<dbReference type="EC" id="5.6.2.3" evidence="3"/>
<protein>
    <recommendedName>
        <fullName evidence="3">ATP-dependent RecD2 DNA helicase</fullName>
        <ecNumber evidence="3">5.6.2.3</ecNumber>
    </recommendedName>
    <alternativeName>
        <fullName evidence="3">DNA 5'-3' helicase subunit RecD2</fullName>
    </alternativeName>
</protein>
<keyword evidence="3" id="KW-0413">Isomerase</keyword>
<dbReference type="SUPFAM" id="SSF52540">
    <property type="entry name" value="P-loop containing nucleoside triphosphate hydrolases"/>
    <property type="match status" value="1"/>
</dbReference>
<dbReference type="GO" id="GO:0003677">
    <property type="term" value="F:DNA binding"/>
    <property type="evidence" value="ECO:0007669"/>
    <property type="project" value="UniProtKB-UniRule"/>
</dbReference>
<dbReference type="InterPro" id="IPR055446">
    <property type="entry name" value="RecD2_N_OB"/>
</dbReference>
<accession>A0A1S6QG16</accession>
<dbReference type="Pfam" id="PF13538">
    <property type="entry name" value="UvrD_C_2"/>
    <property type="match status" value="1"/>
</dbReference>
<dbReference type="InterPro" id="IPR041451">
    <property type="entry name" value="RecD2_SH13"/>
</dbReference>
<dbReference type="KEGG" id="lcu:PL11_000670"/>
<feature type="binding site" evidence="3">
    <location>
        <begin position="367"/>
        <end position="371"/>
    </location>
    <ligand>
        <name>ATP</name>
        <dbReference type="ChEBI" id="CHEBI:30616"/>
    </ligand>
</feature>
<dbReference type="Pfam" id="PF18335">
    <property type="entry name" value="SH3_13"/>
    <property type="match status" value="1"/>
</dbReference>
<comment type="similarity">
    <text evidence="3">Belongs to the RecD family. RecD2 subfamily.</text>
</comment>
<dbReference type="NCBIfam" id="TIGR01448">
    <property type="entry name" value="recD_rel"/>
    <property type="match status" value="1"/>
</dbReference>
<dbReference type="InterPro" id="IPR006345">
    <property type="entry name" value="RecD2"/>
</dbReference>
<comment type="function">
    <text evidence="3">DNA-dependent ATPase and ATP-dependent 5'-3' DNA helicase. Has no activity on blunt DNA or DNA with 3'-overhangs, requires at least 10 bases of 5'-ssDNA for helicase activity.</text>
</comment>
<evidence type="ECO:0000259" key="6">
    <source>
        <dbReference type="Pfam" id="PF18335"/>
    </source>
</evidence>
<dbReference type="CDD" id="cd18809">
    <property type="entry name" value="SF1_C_RecD"/>
    <property type="match status" value="1"/>
</dbReference>
<comment type="catalytic activity">
    <reaction evidence="3">
        <text>ATP + H2O = ADP + phosphate + H(+)</text>
        <dbReference type="Rhea" id="RHEA:13065"/>
        <dbReference type="ChEBI" id="CHEBI:15377"/>
        <dbReference type="ChEBI" id="CHEBI:15378"/>
        <dbReference type="ChEBI" id="CHEBI:30616"/>
        <dbReference type="ChEBI" id="CHEBI:43474"/>
        <dbReference type="ChEBI" id="CHEBI:456216"/>
        <dbReference type="EC" id="5.6.2.3"/>
    </reaction>
</comment>
<dbReference type="InterPro" id="IPR027785">
    <property type="entry name" value="UvrD-like_helicase_C"/>
</dbReference>